<dbReference type="OrthoDB" id="16820at2759"/>
<dbReference type="InterPro" id="IPR036188">
    <property type="entry name" value="FAD/NAD-bd_sf"/>
</dbReference>
<feature type="compositionally biased region" description="Basic and acidic residues" evidence="7">
    <location>
        <begin position="1"/>
        <end position="17"/>
    </location>
</feature>
<dbReference type="PRINTS" id="PR00420">
    <property type="entry name" value="RNGMNOXGNASE"/>
</dbReference>
<proteinExistence type="inferred from homology"/>
<dbReference type="Gene3D" id="3.50.50.60">
    <property type="entry name" value="FAD/NAD(P)-binding domain"/>
    <property type="match status" value="1"/>
</dbReference>
<evidence type="ECO:0000256" key="3">
    <source>
        <dbReference type="ARBA" id="ARBA00022630"/>
    </source>
</evidence>
<evidence type="ECO:0000256" key="2">
    <source>
        <dbReference type="ARBA" id="ARBA00007992"/>
    </source>
</evidence>
<evidence type="ECO:0000256" key="6">
    <source>
        <dbReference type="ARBA" id="ARBA00023033"/>
    </source>
</evidence>
<evidence type="ECO:0000256" key="4">
    <source>
        <dbReference type="ARBA" id="ARBA00022827"/>
    </source>
</evidence>
<feature type="domain" description="FAD-binding" evidence="8">
    <location>
        <begin position="164"/>
        <end position="407"/>
    </location>
</feature>
<feature type="region of interest" description="Disordered" evidence="7">
    <location>
        <begin position="1"/>
        <end position="31"/>
    </location>
</feature>
<keyword evidence="4" id="KW-0274">FAD</keyword>
<name>A0A194V8A3_CYTMA</name>
<evidence type="ECO:0000256" key="1">
    <source>
        <dbReference type="ARBA" id="ARBA00001974"/>
    </source>
</evidence>
<dbReference type="GO" id="GO:0071949">
    <property type="term" value="F:FAD binding"/>
    <property type="evidence" value="ECO:0007669"/>
    <property type="project" value="InterPro"/>
</dbReference>
<dbReference type="SUPFAM" id="SSF51905">
    <property type="entry name" value="FAD/NAD(P)-binding domain"/>
    <property type="match status" value="1"/>
</dbReference>
<dbReference type="AlphaFoldDB" id="A0A194V8A3"/>
<evidence type="ECO:0000256" key="5">
    <source>
        <dbReference type="ARBA" id="ARBA00023002"/>
    </source>
</evidence>
<comment type="cofactor">
    <cofactor evidence="1">
        <name>FAD</name>
        <dbReference type="ChEBI" id="CHEBI:57692"/>
    </cofactor>
</comment>
<evidence type="ECO:0000259" key="8">
    <source>
        <dbReference type="Pfam" id="PF01494"/>
    </source>
</evidence>
<comment type="similarity">
    <text evidence="2">Belongs to the paxM FAD-dependent monooxygenase family.</text>
</comment>
<evidence type="ECO:0000313" key="10">
    <source>
        <dbReference type="Proteomes" id="UP000078576"/>
    </source>
</evidence>
<dbReference type="InterPro" id="IPR050493">
    <property type="entry name" value="FAD-dep_Monooxygenase_BioMet"/>
</dbReference>
<keyword evidence="5" id="KW-0560">Oxidoreductase</keyword>
<dbReference type="PANTHER" id="PTHR13789:SF315">
    <property type="entry name" value="FAD-DEPENDENT MONOOXYGENASE MDPD"/>
    <property type="match status" value="1"/>
</dbReference>
<evidence type="ECO:0000313" key="9">
    <source>
        <dbReference type="EMBL" id="KUI60119.1"/>
    </source>
</evidence>
<dbReference type="PANTHER" id="PTHR13789">
    <property type="entry name" value="MONOOXYGENASE"/>
    <property type="match status" value="1"/>
</dbReference>
<keyword evidence="6" id="KW-0503">Monooxygenase</keyword>
<sequence length="530" mass="58699">MTQHKFIVEGDKDEFSPERWTSSSQNELPKRDPETHVNVLIVGAGLGGLMTALECWRKGHNVVGILERSQGPNYHVEDRPMRLTPEFMTEIGDLIIIQPSALSILRHWPDMRRELEEDKVDVPTNYVRHNGEHIYGPSDPSYNEPEFLAEREGQPFVGPVQIRKRFYRMLLRQVARVGLKVDYGQRVDKYFEDEAAGLGGVVTEDGTVRVAHLVVAADAFRSRSELLIAGGHMPTRSSGMSVYRCAYPAELVANDPAFRSRWGPDASAKEYWLGPGMHIGIFVSPDLVAFGLTPRDQYLLPGGAEPTESWDADVDPDDVAKVLNHVPGWDPAVEALVRAAPRDAVIHWPLLWRNLRRDWTSKAGRVVQLGDCAHSSVPASVSGGTMALEDAVTLAACLQLAAGGGAGGGGACAPLGARVYNLLRYQRVSCAQKMAFVNSQVLGATTDWDAVRKDPGQVRLRFPKWVFRHDPEAYVYEKYGQAFASLVTGSEFENTNFPPGHKFVPWTIEEVHKVIAEGKRPADLLDGDWS</sequence>
<accession>A0A194V8A3</accession>
<dbReference type="Pfam" id="PF01494">
    <property type="entry name" value="FAD_binding_3"/>
    <property type="match status" value="1"/>
</dbReference>
<dbReference type="EMBL" id="KN714743">
    <property type="protein sequence ID" value="KUI60119.1"/>
    <property type="molecule type" value="Genomic_DNA"/>
</dbReference>
<dbReference type="InterPro" id="IPR002938">
    <property type="entry name" value="FAD-bd"/>
</dbReference>
<gene>
    <name evidence="9" type="ORF">VP1G_07326</name>
</gene>
<keyword evidence="3" id="KW-0285">Flavoprotein</keyword>
<keyword evidence="10" id="KW-1185">Reference proteome</keyword>
<organism evidence="9 10">
    <name type="scientific">Cytospora mali</name>
    <name type="common">Apple Valsa canker fungus</name>
    <name type="synonym">Valsa mali</name>
    <dbReference type="NCBI Taxonomy" id="578113"/>
    <lineage>
        <taxon>Eukaryota</taxon>
        <taxon>Fungi</taxon>
        <taxon>Dikarya</taxon>
        <taxon>Ascomycota</taxon>
        <taxon>Pezizomycotina</taxon>
        <taxon>Sordariomycetes</taxon>
        <taxon>Sordariomycetidae</taxon>
        <taxon>Diaporthales</taxon>
        <taxon>Cytosporaceae</taxon>
        <taxon>Cytospora</taxon>
    </lineage>
</organism>
<dbReference type="Proteomes" id="UP000078576">
    <property type="component" value="Unassembled WGS sequence"/>
</dbReference>
<evidence type="ECO:0000256" key="7">
    <source>
        <dbReference type="SAM" id="MobiDB-lite"/>
    </source>
</evidence>
<reference evidence="10" key="1">
    <citation type="submission" date="2014-12" db="EMBL/GenBank/DDBJ databases">
        <title>Genome Sequence of Valsa Canker Pathogens Uncovers a Specific Adaption of Colonization on Woody Bark.</title>
        <authorList>
            <person name="Yin Z."/>
            <person name="Liu H."/>
            <person name="Gao X."/>
            <person name="Li Z."/>
            <person name="Song N."/>
            <person name="Ke X."/>
            <person name="Dai Q."/>
            <person name="Wu Y."/>
            <person name="Sun Y."/>
            <person name="Xu J.-R."/>
            <person name="Kang Z.K."/>
            <person name="Wang L."/>
            <person name="Huang L."/>
        </authorList>
    </citation>
    <scope>NUCLEOTIDE SEQUENCE [LARGE SCALE GENOMIC DNA]</scope>
    <source>
        <strain evidence="10">SXYL134</strain>
    </source>
</reference>
<protein>
    <submittedName>
        <fullName evidence="9">6-hydroxynicotinate 3-monooxygenase</fullName>
    </submittedName>
</protein>
<dbReference type="STRING" id="694573.A0A194V8A3"/>
<dbReference type="GO" id="GO:0004497">
    <property type="term" value="F:monooxygenase activity"/>
    <property type="evidence" value="ECO:0007669"/>
    <property type="project" value="UniProtKB-KW"/>
</dbReference>